<name>A0A5B6WGD2_9ROSI</name>
<dbReference type="InterPro" id="IPR041588">
    <property type="entry name" value="Integrase_H2C2"/>
</dbReference>
<keyword evidence="5" id="KW-0378">Hydrolase</keyword>
<keyword evidence="2" id="KW-0548">Nucleotidyltransferase</keyword>
<reference evidence="10" key="1">
    <citation type="journal article" date="2019" name="Plant Biotechnol. J.">
        <title>Genome sequencing of the Australian wild diploid species Gossypium australe highlights disease resistance and delayed gland morphogenesis.</title>
        <authorList>
            <person name="Cai Y."/>
            <person name="Cai X."/>
            <person name="Wang Q."/>
            <person name="Wang P."/>
            <person name="Zhang Y."/>
            <person name="Cai C."/>
            <person name="Xu Y."/>
            <person name="Wang K."/>
            <person name="Zhou Z."/>
            <person name="Wang C."/>
            <person name="Geng S."/>
            <person name="Li B."/>
            <person name="Dong Q."/>
            <person name="Hou Y."/>
            <person name="Wang H."/>
            <person name="Ai P."/>
            <person name="Liu Z."/>
            <person name="Yi F."/>
            <person name="Sun M."/>
            <person name="An G."/>
            <person name="Cheng J."/>
            <person name="Zhang Y."/>
            <person name="Shi Q."/>
            <person name="Xie Y."/>
            <person name="Shi X."/>
            <person name="Chang Y."/>
            <person name="Huang F."/>
            <person name="Chen Y."/>
            <person name="Hong S."/>
            <person name="Mi L."/>
            <person name="Sun Q."/>
            <person name="Zhang L."/>
            <person name="Zhou B."/>
            <person name="Peng R."/>
            <person name="Zhang X."/>
            <person name="Liu F."/>
        </authorList>
    </citation>
    <scope>NUCLEOTIDE SEQUENCE [LARGE SCALE GENOMIC DNA]</scope>
    <source>
        <strain evidence="10">cv. PA1801</strain>
    </source>
</reference>
<dbReference type="AlphaFoldDB" id="A0A5B6WGD2"/>
<dbReference type="InterPro" id="IPR001584">
    <property type="entry name" value="Integrase_cat-core"/>
</dbReference>
<dbReference type="InterPro" id="IPR043128">
    <property type="entry name" value="Rev_trsase/Diguanyl_cyclase"/>
</dbReference>
<organism evidence="9 10">
    <name type="scientific">Gossypium australe</name>
    <dbReference type="NCBI Taxonomy" id="47621"/>
    <lineage>
        <taxon>Eukaryota</taxon>
        <taxon>Viridiplantae</taxon>
        <taxon>Streptophyta</taxon>
        <taxon>Embryophyta</taxon>
        <taxon>Tracheophyta</taxon>
        <taxon>Spermatophyta</taxon>
        <taxon>Magnoliopsida</taxon>
        <taxon>eudicotyledons</taxon>
        <taxon>Gunneridae</taxon>
        <taxon>Pentapetalae</taxon>
        <taxon>rosids</taxon>
        <taxon>malvids</taxon>
        <taxon>Malvales</taxon>
        <taxon>Malvaceae</taxon>
        <taxon>Malvoideae</taxon>
        <taxon>Gossypium</taxon>
    </lineage>
</organism>
<evidence type="ECO:0000256" key="1">
    <source>
        <dbReference type="ARBA" id="ARBA00022679"/>
    </source>
</evidence>
<protein>
    <submittedName>
        <fullName evidence="9">Integrase</fullName>
    </submittedName>
</protein>
<evidence type="ECO:0000256" key="2">
    <source>
        <dbReference type="ARBA" id="ARBA00022695"/>
    </source>
</evidence>
<dbReference type="GO" id="GO:0015074">
    <property type="term" value="P:DNA integration"/>
    <property type="evidence" value="ECO:0007669"/>
    <property type="project" value="InterPro"/>
</dbReference>
<dbReference type="GO" id="GO:0004519">
    <property type="term" value="F:endonuclease activity"/>
    <property type="evidence" value="ECO:0007669"/>
    <property type="project" value="UniProtKB-KW"/>
</dbReference>
<keyword evidence="10" id="KW-1185">Reference proteome</keyword>
<dbReference type="PROSITE" id="PS50878">
    <property type="entry name" value="RT_POL"/>
    <property type="match status" value="1"/>
</dbReference>
<dbReference type="InterPro" id="IPR050951">
    <property type="entry name" value="Retrovirus_Pol_polyprotein"/>
</dbReference>
<accession>A0A5B6WGD2</accession>
<keyword evidence="6" id="KW-0695">RNA-directed DNA polymerase</keyword>
<dbReference type="Pfam" id="PF17917">
    <property type="entry name" value="RT_RNaseH"/>
    <property type="match status" value="1"/>
</dbReference>
<dbReference type="GO" id="GO:0016787">
    <property type="term" value="F:hydrolase activity"/>
    <property type="evidence" value="ECO:0007669"/>
    <property type="project" value="UniProtKB-KW"/>
</dbReference>
<evidence type="ECO:0000256" key="5">
    <source>
        <dbReference type="ARBA" id="ARBA00022801"/>
    </source>
</evidence>
<evidence type="ECO:0000256" key="6">
    <source>
        <dbReference type="ARBA" id="ARBA00022918"/>
    </source>
</evidence>
<dbReference type="InterPro" id="IPR041373">
    <property type="entry name" value="RT_RNaseH"/>
</dbReference>
<comment type="caution">
    <text evidence="9">The sequence shown here is derived from an EMBL/GenBank/DDBJ whole genome shotgun (WGS) entry which is preliminary data.</text>
</comment>
<dbReference type="InterPro" id="IPR012337">
    <property type="entry name" value="RNaseH-like_sf"/>
</dbReference>
<evidence type="ECO:0000259" key="7">
    <source>
        <dbReference type="PROSITE" id="PS50878"/>
    </source>
</evidence>
<dbReference type="CDD" id="cd01647">
    <property type="entry name" value="RT_LTR"/>
    <property type="match status" value="1"/>
</dbReference>
<keyword evidence="3" id="KW-0540">Nuclease</keyword>
<feature type="domain" description="Integrase catalytic" evidence="8">
    <location>
        <begin position="293"/>
        <end position="431"/>
    </location>
</feature>
<sequence length="431" mass="50576">MDLMNQNFRLYLDRFVVVFIDDILIYSRDESEHAEHLRIVLQTLRDKQLYTKFSKCEFWLREVRFLGHVLSAEGLKPHEKNYLTHDLELASILFALKIWRHHLYGEKCHIFTNHKSLKYIMSQKDLDLRQQRWLELLKDYVLHPEKANVVADALSRKSLFALRAMNTRLTFSDHGSILAELKAKPIFLQQNCEAQKCDTELQAKRVQCESNSDSHYQIRVDDCLIFRNRICVPKNSELIQKILHEAHTSCLSVHPGSTKMYNDLKQLYWCSGMKQDISKFVSRCLMCQQVPSGLLQPVMIPEWKWDRVTMDFVSGLPLSPKKNDAIWVFVDRLMKSAHFIPVRIDYSLDKLAKLYISEIVRLHGVTVSIISDRDLRFTSRFWKKLHEALGTRLNFSTTFHPQTGGQSERVNQILVDMLRCCVLEFEGNLEK</sequence>
<dbReference type="EMBL" id="SMMG02000003">
    <property type="protein sequence ID" value="KAA3480700.1"/>
    <property type="molecule type" value="Genomic_DNA"/>
</dbReference>
<dbReference type="InterPro" id="IPR036397">
    <property type="entry name" value="RNaseH_sf"/>
</dbReference>
<dbReference type="Pfam" id="PF00078">
    <property type="entry name" value="RVT_1"/>
    <property type="match status" value="1"/>
</dbReference>
<evidence type="ECO:0000259" key="8">
    <source>
        <dbReference type="PROSITE" id="PS50994"/>
    </source>
</evidence>
<evidence type="ECO:0000313" key="10">
    <source>
        <dbReference type="Proteomes" id="UP000325315"/>
    </source>
</evidence>
<dbReference type="PROSITE" id="PS50994">
    <property type="entry name" value="INTEGRASE"/>
    <property type="match status" value="1"/>
</dbReference>
<dbReference type="SUPFAM" id="SSF53098">
    <property type="entry name" value="Ribonuclease H-like"/>
    <property type="match status" value="1"/>
</dbReference>
<gene>
    <name evidence="9" type="ORF">EPI10_021116</name>
</gene>
<keyword evidence="4" id="KW-0255">Endonuclease</keyword>
<dbReference type="InterPro" id="IPR043502">
    <property type="entry name" value="DNA/RNA_pol_sf"/>
</dbReference>
<evidence type="ECO:0000256" key="3">
    <source>
        <dbReference type="ARBA" id="ARBA00022722"/>
    </source>
</evidence>
<evidence type="ECO:0000256" key="4">
    <source>
        <dbReference type="ARBA" id="ARBA00022759"/>
    </source>
</evidence>
<dbReference type="OrthoDB" id="111931at2759"/>
<dbReference type="Pfam" id="PF17921">
    <property type="entry name" value="Integrase_H2C2"/>
    <property type="match status" value="1"/>
</dbReference>
<evidence type="ECO:0000313" key="9">
    <source>
        <dbReference type="EMBL" id="KAA3480700.1"/>
    </source>
</evidence>
<proteinExistence type="predicted"/>
<dbReference type="PANTHER" id="PTHR37984">
    <property type="entry name" value="PROTEIN CBG26694"/>
    <property type="match status" value="1"/>
</dbReference>
<feature type="domain" description="Reverse transcriptase" evidence="7">
    <location>
        <begin position="1"/>
        <end position="70"/>
    </location>
</feature>
<dbReference type="Gene3D" id="3.30.70.270">
    <property type="match status" value="1"/>
</dbReference>
<keyword evidence="1" id="KW-0808">Transferase</keyword>
<dbReference type="GO" id="GO:0003676">
    <property type="term" value="F:nucleic acid binding"/>
    <property type="evidence" value="ECO:0007669"/>
    <property type="project" value="InterPro"/>
</dbReference>
<dbReference type="InterPro" id="IPR000477">
    <property type="entry name" value="RT_dom"/>
</dbReference>
<dbReference type="GO" id="GO:0003964">
    <property type="term" value="F:RNA-directed DNA polymerase activity"/>
    <property type="evidence" value="ECO:0007669"/>
    <property type="project" value="UniProtKB-KW"/>
</dbReference>
<dbReference type="SUPFAM" id="SSF56672">
    <property type="entry name" value="DNA/RNA polymerases"/>
    <property type="match status" value="1"/>
</dbReference>
<dbReference type="Proteomes" id="UP000325315">
    <property type="component" value="Unassembled WGS sequence"/>
</dbReference>
<dbReference type="CDD" id="cd09274">
    <property type="entry name" value="RNase_HI_RT_Ty3"/>
    <property type="match status" value="1"/>
</dbReference>
<dbReference type="PANTHER" id="PTHR37984:SF5">
    <property type="entry name" value="PROTEIN NYNRIN-LIKE"/>
    <property type="match status" value="1"/>
</dbReference>
<dbReference type="Gene3D" id="1.10.340.70">
    <property type="match status" value="1"/>
</dbReference>
<dbReference type="Gene3D" id="3.30.420.10">
    <property type="entry name" value="Ribonuclease H-like superfamily/Ribonuclease H"/>
    <property type="match status" value="1"/>
</dbReference>